<reference evidence="1 2" key="1">
    <citation type="submission" date="2010-08" db="EMBL/GenBank/DDBJ databases">
        <authorList>
            <consortium name="US DOE Joint Genome Institute (JGI-PGF)"/>
            <person name="Lucas S."/>
            <person name="Copeland A."/>
            <person name="Lapidus A."/>
            <person name="Cheng J.-F."/>
            <person name="Bruce D."/>
            <person name="Goodwin L."/>
            <person name="Pitluck S."/>
            <person name="Land M.L."/>
            <person name="Hauser L."/>
            <person name="Chang Y.-J."/>
            <person name="Anderson I.J."/>
            <person name="Johnson E."/>
            <person name="Mulhopadhyay B."/>
            <person name="Kyrpides N."/>
            <person name="Woyke T.J."/>
        </authorList>
    </citation>
    <scope>NUCLEOTIDE SEQUENCE [LARGE SCALE GENOMIC DNA]</scope>
    <source>
        <strain evidence="1 2">6</strain>
    </source>
</reference>
<keyword evidence="2" id="KW-1185">Reference proteome</keyword>
<dbReference type="STRING" id="633697.EubceDRAFT1_2769"/>
<sequence length="113" mass="12352">MLTQQQININYSNALHQASSLRSAADQLSKTGSSLQNIETDLASEWTGTNANSFRTKVRHVHSDMQQITDKMYELAEALEQTAAIYRDEQQTAFGKQQAELNSSAGGGGGSSW</sequence>
<organism evidence="1 2">
    <name type="scientific">Eubacterium cellulosolvens (strain ATCC 43171 / JCM 9499 / 6)</name>
    <name type="common">Cillobacterium cellulosolvens</name>
    <dbReference type="NCBI Taxonomy" id="633697"/>
    <lineage>
        <taxon>Bacteria</taxon>
        <taxon>Bacillati</taxon>
        <taxon>Bacillota</taxon>
        <taxon>Clostridia</taxon>
        <taxon>Eubacteriales</taxon>
        <taxon>Eubacteriaceae</taxon>
        <taxon>Eubacterium</taxon>
    </lineage>
</organism>
<evidence type="ECO:0000313" key="1">
    <source>
        <dbReference type="EMBL" id="EIM58469.1"/>
    </source>
</evidence>
<dbReference type="InterPro" id="IPR036689">
    <property type="entry name" value="ESAT-6-like_sf"/>
</dbReference>
<evidence type="ECO:0008006" key="3">
    <source>
        <dbReference type="Google" id="ProtNLM"/>
    </source>
</evidence>
<dbReference type="SUPFAM" id="SSF140453">
    <property type="entry name" value="EsxAB dimer-like"/>
    <property type="match status" value="1"/>
</dbReference>
<dbReference type="Pfam" id="PF06013">
    <property type="entry name" value="WXG100"/>
    <property type="match status" value="1"/>
</dbReference>
<proteinExistence type="predicted"/>
<dbReference type="EMBL" id="CM001487">
    <property type="protein sequence ID" value="EIM58469.1"/>
    <property type="molecule type" value="Genomic_DNA"/>
</dbReference>
<dbReference type="OrthoDB" id="4231069at2"/>
<reference evidence="1 2" key="2">
    <citation type="submission" date="2012-02" db="EMBL/GenBank/DDBJ databases">
        <title>Improved High-Quality Draft sequence of Eubacterium cellulosolvens 6.</title>
        <authorList>
            <consortium name="US DOE Joint Genome Institute"/>
            <person name="Lucas S."/>
            <person name="Han J."/>
            <person name="Lapidus A."/>
            <person name="Cheng J.-F."/>
            <person name="Goodwin L."/>
            <person name="Pitluck S."/>
            <person name="Peters L."/>
            <person name="Mikhailova N."/>
            <person name="Gu W."/>
            <person name="Detter J.C."/>
            <person name="Han C."/>
            <person name="Tapia R."/>
            <person name="Land M."/>
            <person name="Hauser L."/>
            <person name="Kyrpides N."/>
            <person name="Ivanova N."/>
            <person name="Pagani I."/>
            <person name="Johnson E."/>
            <person name="Mukhopadhyay B."/>
            <person name="Anderson I."/>
            <person name="Woyke T."/>
        </authorList>
    </citation>
    <scope>NUCLEOTIDE SEQUENCE [LARGE SCALE GENOMIC DNA]</scope>
    <source>
        <strain evidence="1 2">6</strain>
    </source>
</reference>
<protein>
    <recommendedName>
        <fullName evidence="3">ESAT-6-like protein</fullName>
    </recommendedName>
</protein>
<dbReference type="InterPro" id="IPR010310">
    <property type="entry name" value="T7SS_ESAT-6-like"/>
</dbReference>
<dbReference type="AlphaFoldDB" id="I5AXE6"/>
<dbReference type="Gene3D" id="1.10.287.1060">
    <property type="entry name" value="ESAT-6-like"/>
    <property type="match status" value="1"/>
</dbReference>
<dbReference type="HOGENOM" id="CLU_2129663_0_0_9"/>
<name>I5AXE6_EUBC6</name>
<evidence type="ECO:0000313" key="2">
    <source>
        <dbReference type="Proteomes" id="UP000005753"/>
    </source>
</evidence>
<accession>I5AXE6</accession>
<gene>
    <name evidence="1" type="ORF">EubceDRAFT1_2769</name>
</gene>
<dbReference type="Proteomes" id="UP000005753">
    <property type="component" value="Chromosome"/>
</dbReference>